<accession>I7GCT8</accession>
<organism evidence="2 3">
    <name type="scientific">Mycolicibacterium smegmatis (strain ATCC 700084 / mc(2)155)</name>
    <name type="common">Mycobacterium smegmatis</name>
    <dbReference type="NCBI Taxonomy" id="246196"/>
    <lineage>
        <taxon>Bacteria</taxon>
        <taxon>Bacillati</taxon>
        <taxon>Actinomycetota</taxon>
        <taxon>Actinomycetes</taxon>
        <taxon>Mycobacteriales</taxon>
        <taxon>Mycobacteriaceae</taxon>
        <taxon>Mycolicibacterium</taxon>
    </lineage>
</organism>
<reference evidence="2 3" key="1">
    <citation type="journal article" date="2007" name="Genome Biol.">
        <title>Interrupted coding sequences in Mycobacterium smegmatis: authentic mutations or sequencing errors?</title>
        <authorList>
            <person name="Deshayes C."/>
            <person name="Perrodou E."/>
            <person name="Gallien S."/>
            <person name="Euphrasie D."/>
            <person name="Schaeffer C."/>
            <person name="Van-Dorsselaer A."/>
            <person name="Poch O."/>
            <person name="Lecompte O."/>
            <person name="Reyrat J.M."/>
        </authorList>
    </citation>
    <scope>NUCLEOTIDE SEQUENCE [LARGE SCALE GENOMIC DNA]</scope>
    <source>
        <strain evidence="3">ATCC 700084 / mc(2)155</strain>
    </source>
</reference>
<gene>
    <name evidence="2" type="ordered locus">MSMEI_4621</name>
</gene>
<dbReference type="Proteomes" id="UP000006158">
    <property type="component" value="Chromosome"/>
</dbReference>
<feature type="compositionally biased region" description="Basic and acidic residues" evidence="1">
    <location>
        <begin position="44"/>
        <end position="55"/>
    </location>
</feature>
<dbReference type="PATRIC" id="fig|246196.56.peg.4721"/>
<dbReference type="KEGG" id="msg:MSMEI_4621"/>
<feature type="compositionally biased region" description="Basic residues" evidence="1">
    <location>
        <begin position="203"/>
        <end position="223"/>
    </location>
</feature>
<name>I7GCT8_MYCS2</name>
<feature type="region of interest" description="Disordered" evidence="1">
    <location>
        <begin position="333"/>
        <end position="356"/>
    </location>
</feature>
<feature type="compositionally biased region" description="Basic residues" evidence="1">
    <location>
        <begin position="1"/>
        <end position="22"/>
    </location>
</feature>
<feature type="compositionally biased region" description="Basic residues" evidence="1">
    <location>
        <begin position="56"/>
        <end position="68"/>
    </location>
</feature>
<evidence type="ECO:0000313" key="2">
    <source>
        <dbReference type="EMBL" id="AFP41071.1"/>
    </source>
</evidence>
<feature type="compositionally biased region" description="Basic residues" evidence="1">
    <location>
        <begin position="104"/>
        <end position="133"/>
    </location>
</feature>
<evidence type="ECO:0000256" key="1">
    <source>
        <dbReference type="SAM" id="MobiDB-lite"/>
    </source>
</evidence>
<reference evidence="2 3" key="2">
    <citation type="journal article" date="2009" name="Genome Res.">
        <title>Ortho-proteogenomics: multiple proteomes investigation through orthology and a new MS-based protocol.</title>
        <authorList>
            <person name="Gallien S."/>
            <person name="Perrodou E."/>
            <person name="Carapito C."/>
            <person name="Deshayes C."/>
            <person name="Reyrat J.M."/>
            <person name="Van Dorsselaer A."/>
            <person name="Poch O."/>
            <person name="Schaeffer C."/>
            <person name="Lecompte O."/>
        </authorList>
    </citation>
    <scope>NUCLEOTIDE SEQUENCE [LARGE SCALE GENOMIC DNA]</scope>
    <source>
        <strain evidence="3">ATCC 700084 / mc(2)155</strain>
    </source>
</reference>
<protein>
    <submittedName>
        <fullName evidence="2">Uncharacterized protein</fullName>
    </submittedName>
</protein>
<feature type="compositionally biased region" description="Low complexity" evidence="1">
    <location>
        <begin position="336"/>
        <end position="346"/>
    </location>
</feature>
<feature type="region of interest" description="Disordered" evidence="1">
    <location>
        <begin position="195"/>
        <end position="223"/>
    </location>
</feature>
<proteinExistence type="predicted"/>
<dbReference type="AlphaFoldDB" id="I7GCT8"/>
<evidence type="ECO:0000313" key="3">
    <source>
        <dbReference type="Proteomes" id="UP000006158"/>
    </source>
</evidence>
<feature type="region of interest" description="Disordered" evidence="1">
    <location>
        <begin position="1"/>
        <end position="74"/>
    </location>
</feature>
<sequence length="364" mass="41395">MQTAHDHRRTTSKLRSRPRRIDRRHDPSPRTRQRLLGPPTIRTVHQDPHKPEPTRRKLPHRPRNHISHTSRIPPPQVVVAEPEVQPDHTVLRHHLRTIQQQRRITGHRHLKTRIRQQLRTPRPPHRDHPKPRQQRNPAPQLIRPRRILRSRVRRVLDPCADGVAAARCGQLQAAGHERTEIACAQEGSAADHLRAAPQQPVTTRHHRTQPLPRQHRKIHKPRARQLRTHRVINRVITQIAPTMPPQITHQGTHSGGGRTIVGCPVQAHENSLAFGLNCSSKRCAPSVALADGRADEGSNGTPPRGLRPSSVILVVSGRPTKRRVCRVDASLPENNRCGGRPRSGSPRLRRTDSTTSKFHMLEEF</sequence>
<dbReference type="EMBL" id="CP001663">
    <property type="protein sequence ID" value="AFP41071.1"/>
    <property type="molecule type" value="Genomic_DNA"/>
</dbReference>
<feature type="region of interest" description="Disordered" evidence="1">
    <location>
        <begin position="98"/>
        <end position="144"/>
    </location>
</feature>